<evidence type="ECO:0000256" key="1">
    <source>
        <dbReference type="SAM" id="MobiDB-lite"/>
    </source>
</evidence>
<dbReference type="KEGG" id="gtr:GLOTRDRAFT_58955"/>
<dbReference type="GeneID" id="19307270"/>
<dbReference type="OrthoDB" id="2337158at2759"/>
<dbReference type="STRING" id="670483.S7QDT6"/>
<dbReference type="OMA" id="VDNCFEE"/>
<dbReference type="HOGENOM" id="CLU_040677_0_0_1"/>
<reference evidence="2 3" key="1">
    <citation type="journal article" date="2012" name="Science">
        <title>The Paleozoic origin of enzymatic lignin decomposition reconstructed from 31 fungal genomes.</title>
        <authorList>
            <person name="Floudas D."/>
            <person name="Binder M."/>
            <person name="Riley R."/>
            <person name="Barry K."/>
            <person name="Blanchette R.A."/>
            <person name="Henrissat B."/>
            <person name="Martinez A.T."/>
            <person name="Otillar R."/>
            <person name="Spatafora J.W."/>
            <person name="Yadav J.S."/>
            <person name="Aerts A."/>
            <person name="Benoit I."/>
            <person name="Boyd A."/>
            <person name="Carlson A."/>
            <person name="Copeland A."/>
            <person name="Coutinho P.M."/>
            <person name="de Vries R.P."/>
            <person name="Ferreira P."/>
            <person name="Findley K."/>
            <person name="Foster B."/>
            <person name="Gaskell J."/>
            <person name="Glotzer D."/>
            <person name="Gorecki P."/>
            <person name="Heitman J."/>
            <person name="Hesse C."/>
            <person name="Hori C."/>
            <person name="Igarashi K."/>
            <person name="Jurgens J.A."/>
            <person name="Kallen N."/>
            <person name="Kersten P."/>
            <person name="Kohler A."/>
            <person name="Kuees U."/>
            <person name="Kumar T.K.A."/>
            <person name="Kuo A."/>
            <person name="LaButti K."/>
            <person name="Larrondo L.F."/>
            <person name="Lindquist E."/>
            <person name="Ling A."/>
            <person name="Lombard V."/>
            <person name="Lucas S."/>
            <person name="Lundell T."/>
            <person name="Martin R."/>
            <person name="McLaughlin D.J."/>
            <person name="Morgenstern I."/>
            <person name="Morin E."/>
            <person name="Murat C."/>
            <person name="Nagy L.G."/>
            <person name="Nolan M."/>
            <person name="Ohm R.A."/>
            <person name="Patyshakuliyeva A."/>
            <person name="Rokas A."/>
            <person name="Ruiz-Duenas F.J."/>
            <person name="Sabat G."/>
            <person name="Salamov A."/>
            <person name="Samejima M."/>
            <person name="Schmutz J."/>
            <person name="Slot J.C."/>
            <person name="St John F."/>
            <person name="Stenlid J."/>
            <person name="Sun H."/>
            <person name="Sun S."/>
            <person name="Syed K."/>
            <person name="Tsang A."/>
            <person name="Wiebenga A."/>
            <person name="Young D."/>
            <person name="Pisabarro A."/>
            <person name="Eastwood D.C."/>
            <person name="Martin F."/>
            <person name="Cullen D."/>
            <person name="Grigoriev I.V."/>
            <person name="Hibbett D.S."/>
        </authorList>
    </citation>
    <scope>NUCLEOTIDE SEQUENCE [LARGE SCALE GENOMIC DNA]</scope>
    <source>
        <strain evidence="2 3">ATCC 11539</strain>
    </source>
</reference>
<evidence type="ECO:0000313" key="2">
    <source>
        <dbReference type="EMBL" id="EPQ57527.1"/>
    </source>
</evidence>
<sequence length="513" mass="56673">MLLSGPANDERDMTKNQRALVDACFEEGQYEAGISLLMQLRSPRYRPSPSHIRQLLYIALYPPPDRESEGLKAVYASPSKIAPAKQKKSALVPTLTASEAARQCLTSFAATNTPASILRALPSYPGPEEPVADEAHDIGDEDEDSFISREATNIKQCKNCWAVLREGFINCSNNESSARDKSTRRRKSTWDGGSDKDSEILDPEAPAMVGPQSWPVLDWLLDVFEKDERLTENSGNPRYSPLLLRQIPPARAGTGSRWEADIPLDIVFYCLNQPEPSRRFAGARLMKLMVNLTSVVYFDAAIFTSAVFARLTAQKYPSFSEFFSVLPASLVGSKFKLALCRKYLVRPSGQSAQAASGPRFQGRIQPRARRRGGVQTGVAETAQNSKPTSSDPHPHTIASKLPVPPAGEVLTSLQASRADRRIEELKIKFEWIVTYGKVQEAVPPEGKDNEWIRLLEDGAFKRAVGQTFEETPGDTGEQDVCQCMKELLLDMLSHWQNIDAPAGPAGQCDQLCT</sequence>
<gene>
    <name evidence="2" type="ORF">GLOTRDRAFT_58955</name>
</gene>
<feature type="region of interest" description="Disordered" evidence="1">
    <location>
        <begin position="174"/>
        <end position="205"/>
    </location>
</feature>
<accession>S7QDT6</accession>
<dbReference type="eggNOG" id="ENOG502SKPG">
    <property type="taxonomic scope" value="Eukaryota"/>
</dbReference>
<keyword evidence="3" id="KW-1185">Reference proteome</keyword>
<protein>
    <submittedName>
        <fullName evidence="2">Uncharacterized protein</fullName>
    </submittedName>
</protein>
<dbReference type="Proteomes" id="UP000030669">
    <property type="component" value="Unassembled WGS sequence"/>
</dbReference>
<dbReference type="RefSeq" id="XP_007864612.1">
    <property type="nucleotide sequence ID" value="XM_007866421.1"/>
</dbReference>
<feature type="region of interest" description="Disordered" evidence="1">
    <location>
        <begin position="352"/>
        <end position="403"/>
    </location>
</feature>
<dbReference type="EMBL" id="KB469299">
    <property type="protein sequence ID" value="EPQ57527.1"/>
    <property type="molecule type" value="Genomic_DNA"/>
</dbReference>
<evidence type="ECO:0000313" key="3">
    <source>
        <dbReference type="Proteomes" id="UP000030669"/>
    </source>
</evidence>
<dbReference type="AlphaFoldDB" id="S7QDT6"/>
<proteinExistence type="predicted"/>
<organism evidence="2 3">
    <name type="scientific">Gloeophyllum trabeum (strain ATCC 11539 / FP-39264 / Madison 617)</name>
    <name type="common">Brown rot fungus</name>
    <dbReference type="NCBI Taxonomy" id="670483"/>
    <lineage>
        <taxon>Eukaryota</taxon>
        <taxon>Fungi</taxon>
        <taxon>Dikarya</taxon>
        <taxon>Basidiomycota</taxon>
        <taxon>Agaricomycotina</taxon>
        <taxon>Agaricomycetes</taxon>
        <taxon>Gloeophyllales</taxon>
        <taxon>Gloeophyllaceae</taxon>
        <taxon>Gloeophyllum</taxon>
    </lineage>
</organism>
<feature type="compositionally biased region" description="Polar residues" evidence="1">
    <location>
        <begin position="381"/>
        <end position="391"/>
    </location>
</feature>
<name>S7QDT6_GLOTA</name>